<keyword evidence="2" id="KW-0547">Nucleotide-binding</keyword>
<proteinExistence type="predicted"/>
<dbReference type="EMBL" id="MSTQ01000002">
    <property type="protein sequence ID" value="OLU05394.1"/>
    <property type="molecule type" value="Genomic_DNA"/>
</dbReference>
<dbReference type="GO" id="GO:0005524">
    <property type="term" value="F:ATP binding"/>
    <property type="evidence" value="ECO:0007669"/>
    <property type="project" value="UniProtKB-KW"/>
</dbReference>
<dbReference type="InterPro" id="IPR003593">
    <property type="entry name" value="AAA+_ATPase"/>
</dbReference>
<evidence type="ECO:0000313" key="7">
    <source>
        <dbReference type="EMBL" id="OLU05394.1"/>
    </source>
</evidence>
<dbReference type="Proteomes" id="UP000460142">
    <property type="component" value="Unassembled WGS sequence"/>
</dbReference>
<evidence type="ECO:0000313" key="11">
    <source>
        <dbReference type="Proteomes" id="UP000460142"/>
    </source>
</evidence>
<name>A0A1H0U8X8_PSERE</name>
<evidence type="ECO:0000256" key="1">
    <source>
        <dbReference type="ARBA" id="ARBA00022737"/>
    </source>
</evidence>
<dbReference type="SMART" id="SM00382">
    <property type="entry name" value="AAA"/>
    <property type="match status" value="2"/>
</dbReference>
<dbReference type="RefSeq" id="WP_075945148.1">
    <property type="nucleotide sequence ID" value="NZ_LT629709.1"/>
</dbReference>
<dbReference type="EMBL" id="LT629709">
    <property type="protein sequence ID" value="SDP62624.1"/>
    <property type="molecule type" value="Genomic_DNA"/>
</dbReference>
<gene>
    <name evidence="7" type="ORF">BVK86_03730</name>
    <name evidence="6" type="ORF">F7R15_03735</name>
    <name evidence="8" type="ORF">SAMN04490202_5225</name>
</gene>
<protein>
    <submittedName>
        <fullName evidence="6">ABC-F family ATP-binding cassette domain-containing protein</fullName>
    </submittedName>
    <submittedName>
        <fullName evidence="8">ATPase components of ABC transporters with duplicated ATPase domains</fullName>
    </submittedName>
    <submittedName>
        <fullName evidence="7">Protein LkcJ</fullName>
    </submittedName>
</protein>
<evidence type="ECO:0000256" key="3">
    <source>
        <dbReference type="ARBA" id="ARBA00022840"/>
    </source>
</evidence>
<sequence>MTQRLLQLDQVSFNLPDGRVLFEHSNHTFITSATGIVGANGCGKSLLGRLLTGEQWPTGGIVRREGRVYGVAQLLDPERYPTVAALAGVDQILAALARIAQGSVDEDDHALAVDQWDCATRLEAQLQQIGLGHLNADARTDTLSGGERQRVALMGAWLSRADWLILDEPSNHLDIDQQHKLAQQIERWPNGLILISHDRSLLEHVDEIVELSPLGLAVYGGNYSHYSAAREQEQQAFQSALQGERAQARREQREMVVQMERQQRRNARGDRQGRDGNQTKLITNAQKERSENSQGKLRLNQQVAREQQQQRIAEARARCAPDIQRVMLSPECSVPSGKLIVQLINVVLPFGHAQPINLTLTGPMRMAILGANGSGKSTLLQVIAGQLPARAGDVVRSCHVGWLDQHAGLQHPQRTAVQWLYESNPQLPEAEARTRLAQMGIDADRVMLKTCQLSGGERLKIALAAELYALRPPQLLLLDEPDNHLDLPSKIALEQMLDQYTGALIVVSHDSAFLQAIHLDTEFHLGNDRTANLWRGSELPRHKSFLP</sequence>
<feature type="domain" description="ABC transporter" evidence="5">
    <location>
        <begin position="338"/>
        <end position="546"/>
    </location>
</feature>
<reference evidence="7" key="2">
    <citation type="submission" date="2017-01" db="EMBL/GenBank/DDBJ databases">
        <authorList>
            <person name="Mah S.A."/>
            <person name="Swanson W.J."/>
            <person name="Moy G.W."/>
            <person name="Vacquier V.D."/>
        </authorList>
    </citation>
    <scope>NUCLEOTIDE SEQUENCE [LARGE SCALE GENOMIC DNA]</scope>
    <source>
        <strain evidence="7">MT1</strain>
    </source>
</reference>
<dbReference type="GO" id="GO:0016887">
    <property type="term" value="F:ATP hydrolysis activity"/>
    <property type="evidence" value="ECO:0007669"/>
    <property type="project" value="InterPro"/>
</dbReference>
<dbReference type="SUPFAM" id="SSF52540">
    <property type="entry name" value="P-loop containing nucleoside triphosphate hydrolases"/>
    <property type="match status" value="2"/>
</dbReference>
<feature type="compositionally biased region" description="Basic and acidic residues" evidence="4">
    <location>
        <begin position="261"/>
        <end position="274"/>
    </location>
</feature>
<dbReference type="InterPro" id="IPR003439">
    <property type="entry name" value="ABC_transporter-like_ATP-bd"/>
</dbReference>
<evidence type="ECO:0000313" key="6">
    <source>
        <dbReference type="EMBL" id="KAB0487957.1"/>
    </source>
</evidence>
<organism evidence="8 10">
    <name type="scientific">Pseudomonas reinekei</name>
    <dbReference type="NCBI Taxonomy" id="395598"/>
    <lineage>
        <taxon>Bacteria</taxon>
        <taxon>Pseudomonadati</taxon>
        <taxon>Pseudomonadota</taxon>
        <taxon>Gammaproteobacteria</taxon>
        <taxon>Pseudomonadales</taxon>
        <taxon>Pseudomonadaceae</taxon>
        <taxon>Pseudomonas</taxon>
    </lineage>
</organism>
<dbReference type="AlphaFoldDB" id="A0A1H0U8X8"/>
<reference evidence="6 11" key="4">
    <citation type="submission" date="2019-09" db="EMBL/GenBank/DDBJ databases">
        <title>Draft genome sequences of 48 bacterial type strains from the CCUG.</title>
        <authorList>
            <person name="Tunovic T."/>
            <person name="Pineiro-Iglesias B."/>
            <person name="Unosson C."/>
            <person name="Inganas E."/>
            <person name="Ohlen M."/>
            <person name="Cardew S."/>
            <person name="Jensie-Markopoulos S."/>
            <person name="Salva-Serra F."/>
            <person name="Jaen-Luchoro D."/>
            <person name="Karlsson R."/>
            <person name="Svensson-Stadler L."/>
            <person name="Chun J."/>
            <person name="Moore E."/>
        </authorList>
    </citation>
    <scope>NUCLEOTIDE SEQUENCE [LARGE SCALE GENOMIC DNA]</scope>
    <source>
        <strain evidence="6 11">CCUG 53116</strain>
    </source>
</reference>
<dbReference type="InterPro" id="IPR050611">
    <property type="entry name" value="ABCF"/>
</dbReference>
<dbReference type="EMBL" id="VZPS01000002">
    <property type="protein sequence ID" value="KAB0487957.1"/>
    <property type="molecule type" value="Genomic_DNA"/>
</dbReference>
<accession>A0A1H0U8X8</accession>
<dbReference type="PANTHER" id="PTHR19211">
    <property type="entry name" value="ATP-BINDING TRANSPORT PROTEIN-RELATED"/>
    <property type="match status" value="1"/>
</dbReference>
<evidence type="ECO:0000313" key="9">
    <source>
        <dbReference type="Proteomes" id="UP000186756"/>
    </source>
</evidence>
<dbReference type="Gene3D" id="3.40.50.300">
    <property type="entry name" value="P-loop containing nucleotide triphosphate hydrolases"/>
    <property type="match status" value="2"/>
</dbReference>
<dbReference type="Proteomes" id="UP000198549">
    <property type="component" value="Chromosome I"/>
</dbReference>
<feature type="compositionally biased region" description="Polar residues" evidence="4">
    <location>
        <begin position="275"/>
        <end position="285"/>
    </location>
</feature>
<dbReference type="Proteomes" id="UP000186756">
    <property type="component" value="Unassembled WGS sequence"/>
</dbReference>
<feature type="domain" description="ABC transporter" evidence="5">
    <location>
        <begin position="6"/>
        <end position="238"/>
    </location>
</feature>
<keyword evidence="9" id="KW-1185">Reference proteome</keyword>
<reference evidence="8 10" key="1">
    <citation type="submission" date="2016-10" db="EMBL/GenBank/DDBJ databases">
        <authorList>
            <person name="de Groot N.N."/>
        </authorList>
    </citation>
    <scope>NUCLEOTIDE SEQUENCE [LARGE SCALE GENOMIC DNA]</scope>
    <source>
        <strain evidence="8 10">BS3776</strain>
    </source>
</reference>
<evidence type="ECO:0000313" key="8">
    <source>
        <dbReference type="EMBL" id="SDP62624.1"/>
    </source>
</evidence>
<reference evidence="9" key="3">
    <citation type="submission" date="2017-01" db="EMBL/GenBank/DDBJ databases">
        <authorList>
            <person name="Poblete-Castro I."/>
        </authorList>
    </citation>
    <scope>NUCLEOTIDE SEQUENCE [LARGE SCALE GENOMIC DNA]</scope>
    <source>
        <strain evidence="9">DSM 18361 / CCUG 53116 / MT1</strain>
    </source>
</reference>
<evidence type="ECO:0000256" key="2">
    <source>
        <dbReference type="ARBA" id="ARBA00022741"/>
    </source>
</evidence>
<feature type="region of interest" description="Disordered" evidence="4">
    <location>
        <begin position="257"/>
        <end position="299"/>
    </location>
</feature>
<dbReference type="Pfam" id="PF00005">
    <property type="entry name" value="ABC_tran"/>
    <property type="match status" value="2"/>
</dbReference>
<keyword evidence="3 6" id="KW-0067">ATP-binding</keyword>
<dbReference type="PANTHER" id="PTHR19211:SF6">
    <property type="entry name" value="BLL7188 PROTEIN"/>
    <property type="match status" value="1"/>
</dbReference>
<dbReference type="FunFam" id="3.40.50.300:FF:001320">
    <property type="entry name" value="Heme ABC transporter ATP-binding protein"/>
    <property type="match status" value="1"/>
</dbReference>
<dbReference type="InterPro" id="IPR027417">
    <property type="entry name" value="P-loop_NTPase"/>
</dbReference>
<keyword evidence="1" id="KW-0677">Repeat</keyword>
<evidence type="ECO:0000256" key="4">
    <source>
        <dbReference type="SAM" id="MobiDB-lite"/>
    </source>
</evidence>
<evidence type="ECO:0000259" key="5">
    <source>
        <dbReference type="PROSITE" id="PS50893"/>
    </source>
</evidence>
<dbReference type="PROSITE" id="PS50893">
    <property type="entry name" value="ABC_TRANSPORTER_2"/>
    <property type="match status" value="2"/>
</dbReference>
<dbReference type="OrthoDB" id="9808609at2"/>
<evidence type="ECO:0000313" key="10">
    <source>
        <dbReference type="Proteomes" id="UP000198549"/>
    </source>
</evidence>
<dbReference type="CDD" id="cd03221">
    <property type="entry name" value="ABCF_EF-3"/>
    <property type="match status" value="1"/>
</dbReference>